<sequence length="612" mass="65534">MTDTIKPRAGTVLTVPGPVARVARWIRRHGVLLAGLALVAAAVAGKAAVVQESYFKEDDYEFVARAMESDLSFDYLTRIHFGQFMPGGFLLAWLASRLHPFDWGWAAGTVLALHAVAALGVLRMLRVVFGRRPATLVPLLVFLLAPVTVPALAWWAAGLNTVFLQVALPMAVASHWHHVRTGRLRHAVAAALWVLFGLLGFVKGFALPLLLFALTAIYHGGLRAALRRHLAAWAMYATAVAGFGALYVQRSLAAPGTGALPIFDQALGFLWELLGKTFATTVLGGPWRWFAGGDWGVAAPPLPLVIASLVVLAALVAVTGHYRRRALLAWATLLGYLLVADALPVLWGRVHLLGSFAGTDTRYVADAVPLLALVVGLVLLPLRGEEEPYRRALPGRERVTGAAGAMLGLFAGASLVTVTLFAGYMGAERRHDYIETARAELARAAPDSVIYDRLVPTEVLPSSYRAYSLTSRVLGAMATPALRARMQAPPAALDGLVFDDQGRLRPVDVQGVPLVPTTADRCWPVTGGTVQVPLDNRVTRAEGTLVRLGYAARTDTTVTLWMGDRATDLTLRAGFGKVFMLAVPGADRIVVHDVPSGLCLGDVTPGQAVPRP</sequence>
<feature type="transmembrane region" description="Helical" evidence="1">
    <location>
        <begin position="302"/>
        <end position="320"/>
    </location>
</feature>
<feature type="transmembrane region" description="Helical" evidence="1">
    <location>
        <begin position="403"/>
        <end position="425"/>
    </location>
</feature>
<dbReference type="EMBL" id="JBHMEI010000005">
    <property type="protein sequence ID" value="MFB9201609.1"/>
    <property type="molecule type" value="Genomic_DNA"/>
</dbReference>
<reference evidence="2 3" key="1">
    <citation type="submission" date="2024-09" db="EMBL/GenBank/DDBJ databases">
        <authorList>
            <person name="Sun Q."/>
            <person name="Mori K."/>
        </authorList>
    </citation>
    <scope>NUCLEOTIDE SEQUENCE [LARGE SCALE GENOMIC DNA]</scope>
    <source>
        <strain evidence="2 3">CCM 3426</strain>
    </source>
</reference>
<dbReference type="Proteomes" id="UP001589647">
    <property type="component" value="Unassembled WGS sequence"/>
</dbReference>
<evidence type="ECO:0000313" key="3">
    <source>
        <dbReference type="Proteomes" id="UP001589647"/>
    </source>
</evidence>
<feature type="transmembrane region" description="Helical" evidence="1">
    <location>
        <begin position="134"/>
        <end position="156"/>
    </location>
</feature>
<keyword evidence="1" id="KW-1133">Transmembrane helix</keyword>
<feature type="transmembrane region" description="Helical" evidence="1">
    <location>
        <begin position="31"/>
        <end position="50"/>
    </location>
</feature>
<gene>
    <name evidence="2" type="ORF">ACFFV7_10425</name>
</gene>
<protein>
    <submittedName>
        <fullName evidence="2">Uncharacterized protein</fullName>
    </submittedName>
</protein>
<dbReference type="RefSeq" id="WP_189649817.1">
    <property type="nucleotide sequence ID" value="NZ_BMRC01000011.1"/>
</dbReference>
<feature type="transmembrane region" description="Helical" evidence="1">
    <location>
        <begin position="269"/>
        <end position="290"/>
    </location>
</feature>
<keyword evidence="3" id="KW-1185">Reference proteome</keyword>
<keyword evidence="1" id="KW-0472">Membrane</keyword>
<name>A0ABV5IAQ0_9ACTN</name>
<feature type="transmembrane region" description="Helical" evidence="1">
    <location>
        <begin position="363"/>
        <end position="382"/>
    </location>
</feature>
<feature type="transmembrane region" description="Helical" evidence="1">
    <location>
        <begin position="162"/>
        <end position="179"/>
    </location>
</feature>
<feature type="transmembrane region" description="Helical" evidence="1">
    <location>
        <begin position="191"/>
        <end position="218"/>
    </location>
</feature>
<keyword evidence="1" id="KW-0812">Transmembrane</keyword>
<proteinExistence type="predicted"/>
<feature type="transmembrane region" description="Helical" evidence="1">
    <location>
        <begin position="327"/>
        <end position="347"/>
    </location>
</feature>
<feature type="transmembrane region" description="Helical" evidence="1">
    <location>
        <begin position="230"/>
        <end position="248"/>
    </location>
</feature>
<evidence type="ECO:0000313" key="2">
    <source>
        <dbReference type="EMBL" id="MFB9201609.1"/>
    </source>
</evidence>
<evidence type="ECO:0000256" key="1">
    <source>
        <dbReference type="SAM" id="Phobius"/>
    </source>
</evidence>
<feature type="transmembrane region" description="Helical" evidence="1">
    <location>
        <begin position="103"/>
        <end position="122"/>
    </location>
</feature>
<organism evidence="2 3">
    <name type="scientific">Nonomuraea spiralis</name>
    <dbReference type="NCBI Taxonomy" id="46182"/>
    <lineage>
        <taxon>Bacteria</taxon>
        <taxon>Bacillati</taxon>
        <taxon>Actinomycetota</taxon>
        <taxon>Actinomycetes</taxon>
        <taxon>Streptosporangiales</taxon>
        <taxon>Streptosporangiaceae</taxon>
        <taxon>Nonomuraea</taxon>
    </lineage>
</organism>
<comment type="caution">
    <text evidence="2">The sequence shown here is derived from an EMBL/GenBank/DDBJ whole genome shotgun (WGS) entry which is preliminary data.</text>
</comment>
<accession>A0ABV5IAQ0</accession>